<dbReference type="GO" id="GO:0016020">
    <property type="term" value="C:membrane"/>
    <property type="evidence" value="ECO:0007669"/>
    <property type="project" value="UniProtKB-SubCell"/>
</dbReference>
<dbReference type="Pfam" id="PF00209">
    <property type="entry name" value="SNF"/>
    <property type="match status" value="2"/>
</dbReference>
<comment type="subcellular location">
    <subcellularLocation>
        <location evidence="1">Membrane</location>
        <topology evidence="1">Multi-pass membrane protein</topology>
    </subcellularLocation>
</comment>
<gene>
    <name evidence="8" type="ORF">GCM10011333_20320</name>
</gene>
<feature type="transmembrane region" description="Helical" evidence="7">
    <location>
        <begin position="440"/>
        <end position="462"/>
    </location>
</feature>
<evidence type="ECO:0000256" key="2">
    <source>
        <dbReference type="ARBA" id="ARBA00022448"/>
    </source>
</evidence>
<dbReference type="AlphaFoldDB" id="A0A8J2TYN7"/>
<feature type="transmembrane region" description="Helical" evidence="7">
    <location>
        <begin position="397"/>
        <end position="419"/>
    </location>
</feature>
<feature type="region of interest" description="Disordered" evidence="6">
    <location>
        <begin position="522"/>
        <end position="541"/>
    </location>
</feature>
<dbReference type="InterPro" id="IPR000175">
    <property type="entry name" value="Na/ntran_symport"/>
</dbReference>
<dbReference type="PANTHER" id="PTHR42948">
    <property type="entry name" value="TRANSPORTER"/>
    <property type="match status" value="1"/>
</dbReference>
<feature type="transmembrane region" description="Helical" evidence="7">
    <location>
        <begin position="160"/>
        <end position="179"/>
    </location>
</feature>
<evidence type="ECO:0000256" key="7">
    <source>
        <dbReference type="SAM" id="Phobius"/>
    </source>
</evidence>
<dbReference type="RefSeq" id="WP_188550779.1">
    <property type="nucleotide sequence ID" value="NZ_BMFY01000008.1"/>
</dbReference>
<keyword evidence="5 7" id="KW-0472">Membrane</keyword>
<dbReference type="PROSITE" id="PS50267">
    <property type="entry name" value="NA_NEUROTRAN_SYMP_3"/>
    <property type="match status" value="1"/>
</dbReference>
<reference evidence="8" key="1">
    <citation type="journal article" date="2014" name="Int. J. Syst. Evol. Microbiol.">
        <title>Complete genome sequence of Corynebacterium casei LMG S-19264T (=DSM 44701T), isolated from a smear-ripened cheese.</title>
        <authorList>
            <consortium name="US DOE Joint Genome Institute (JGI-PGF)"/>
            <person name="Walter F."/>
            <person name="Albersmeier A."/>
            <person name="Kalinowski J."/>
            <person name="Ruckert C."/>
        </authorList>
    </citation>
    <scope>NUCLEOTIDE SEQUENCE</scope>
    <source>
        <strain evidence="8">CGMCC 1.12785</strain>
    </source>
</reference>
<feature type="transmembrane region" description="Helical" evidence="7">
    <location>
        <begin position="24"/>
        <end position="43"/>
    </location>
</feature>
<evidence type="ECO:0000256" key="3">
    <source>
        <dbReference type="ARBA" id="ARBA00022692"/>
    </source>
</evidence>
<feature type="compositionally biased region" description="Basic and acidic residues" evidence="6">
    <location>
        <begin position="532"/>
        <end position="541"/>
    </location>
</feature>
<dbReference type="SUPFAM" id="SSF161070">
    <property type="entry name" value="SNF-like"/>
    <property type="match status" value="1"/>
</dbReference>
<proteinExistence type="predicted"/>
<evidence type="ECO:0000256" key="6">
    <source>
        <dbReference type="SAM" id="MobiDB-lite"/>
    </source>
</evidence>
<dbReference type="InterPro" id="IPR037272">
    <property type="entry name" value="SNS_sf"/>
</dbReference>
<evidence type="ECO:0000256" key="5">
    <source>
        <dbReference type="ARBA" id="ARBA00023136"/>
    </source>
</evidence>
<feature type="transmembrane region" description="Helical" evidence="7">
    <location>
        <begin position="365"/>
        <end position="385"/>
    </location>
</feature>
<feature type="transmembrane region" description="Helical" evidence="7">
    <location>
        <begin position="55"/>
        <end position="77"/>
    </location>
</feature>
<keyword evidence="3 7" id="KW-0812">Transmembrane</keyword>
<dbReference type="EMBL" id="BMFY01000008">
    <property type="protein sequence ID" value="GGA17170.1"/>
    <property type="molecule type" value="Genomic_DNA"/>
</dbReference>
<evidence type="ECO:0000256" key="1">
    <source>
        <dbReference type="ARBA" id="ARBA00004141"/>
    </source>
</evidence>
<keyword evidence="4 7" id="KW-1133">Transmembrane helix</keyword>
<feature type="transmembrane region" description="Helical" evidence="7">
    <location>
        <begin position="268"/>
        <end position="294"/>
    </location>
</feature>
<evidence type="ECO:0000313" key="9">
    <source>
        <dbReference type="Proteomes" id="UP000616114"/>
    </source>
</evidence>
<comment type="caution">
    <text evidence="8">The sequence shown here is derived from an EMBL/GenBank/DDBJ whole genome shotgun (WGS) entry which is preliminary data.</text>
</comment>
<feature type="transmembrane region" description="Helical" evidence="7">
    <location>
        <begin position="98"/>
        <end position="126"/>
    </location>
</feature>
<name>A0A8J2TYN7_9MICO</name>
<reference evidence="8" key="2">
    <citation type="submission" date="2020-09" db="EMBL/GenBank/DDBJ databases">
        <authorList>
            <person name="Sun Q."/>
            <person name="Zhou Y."/>
        </authorList>
    </citation>
    <scope>NUCLEOTIDE SEQUENCE</scope>
    <source>
        <strain evidence="8">CGMCC 1.12785</strain>
    </source>
</reference>
<evidence type="ECO:0000256" key="4">
    <source>
        <dbReference type="ARBA" id="ARBA00022989"/>
    </source>
</evidence>
<evidence type="ECO:0000313" key="8">
    <source>
        <dbReference type="EMBL" id="GGA17170.1"/>
    </source>
</evidence>
<keyword evidence="2" id="KW-0813">Transport</keyword>
<dbReference type="Proteomes" id="UP000616114">
    <property type="component" value="Unassembled WGS sequence"/>
</dbReference>
<organism evidence="8 9">
    <name type="scientific">Sediminivirga luteola</name>
    <dbReference type="NCBI Taxonomy" id="1774748"/>
    <lineage>
        <taxon>Bacteria</taxon>
        <taxon>Bacillati</taxon>
        <taxon>Actinomycetota</taxon>
        <taxon>Actinomycetes</taxon>
        <taxon>Micrococcales</taxon>
        <taxon>Brevibacteriaceae</taxon>
        <taxon>Sediminivirga</taxon>
    </lineage>
</organism>
<keyword evidence="9" id="KW-1185">Reference proteome</keyword>
<accession>A0A8J2TYN7</accession>
<dbReference type="PRINTS" id="PR00176">
    <property type="entry name" value="NANEUSMPORT"/>
</dbReference>
<protein>
    <submittedName>
        <fullName evidence="8">Sodium-dependent transporter</fullName>
    </submittedName>
</protein>
<sequence>MTSGTAGSAAPAAAQRERWGGRTIFIVAAISSAIGLGNIWRFPGVAYDNGGGAFLIPYLAAFLTAGIPVLFLDYAIGHRYRAAPPLAFRRLNKKLEPLGWWQVLVCYVIITYYAVVVAWAGAYVFFSGNLAWGDDAAGFFTADFLRAGDPGFTLSFSPGVLLALLVVWVVATVVLALGLRRGLEVANRVTLPALVVLFVIIVIYSLTLDGAVDGLNAFFTPDWAALAQPGVWIAAYGHIFFSFSVAFGIMLTYSSYLKRKSDLAGSGLVVAFANCSFEILAGIGVFATLGFLAFTAGSTVGELEGLSGVLLAFVTFPTLLAEMPGGNVIGVLFFLSLVFAGFTSLLSLMQVVTGAIQDKTGLKPAPAGILVGLAAGIPSILLYATTNGLNALDVVDAFINNVGVVASAVLMLVLVCLVGRKAPELSAHLSAVSSFTVGRLWRLFVTWITPAVLLVILARGAWDYAVNGYDEYPAWFLGVAGWGMLALIAVLAFALSYQRYRRPGADDFTPDDARELAAELASERAAQNGHTRPADEEGDRR</sequence>
<feature type="transmembrane region" description="Helical" evidence="7">
    <location>
        <begin position="232"/>
        <end position="256"/>
    </location>
</feature>
<feature type="transmembrane region" description="Helical" evidence="7">
    <location>
        <begin position="191"/>
        <end position="212"/>
    </location>
</feature>
<dbReference type="PANTHER" id="PTHR42948:SF1">
    <property type="entry name" value="TRANSPORTER"/>
    <property type="match status" value="1"/>
</dbReference>
<feature type="transmembrane region" description="Helical" evidence="7">
    <location>
        <begin position="474"/>
        <end position="495"/>
    </location>
</feature>
<dbReference type="NCBIfam" id="NF037979">
    <property type="entry name" value="Na_transp"/>
    <property type="match status" value="1"/>
</dbReference>
<dbReference type="CDD" id="cd10334">
    <property type="entry name" value="SLC6sbd_u1"/>
    <property type="match status" value="1"/>
</dbReference>
<feature type="transmembrane region" description="Helical" evidence="7">
    <location>
        <begin position="328"/>
        <end position="353"/>
    </location>
</feature>